<dbReference type="Proteomes" id="UP000222564">
    <property type="component" value="Unassembled WGS sequence"/>
</dbReference>
<feature type="transmembrane region" description="Helical" evidence="1">
    <location>
        <begin position="28"/>
        <end position="46"/>
    </location>
</feature>
<dbReference type="EMBL" id="AWQQ01000042">
    <property type="protein sequence ID" value="PHJ38830.1"/>
    <property type="molecule type" value="Genomic_DNA"/>
</dbReference>
<sequence length="331" mass="36969">MVVVTEETGIKQRPGRHRKIRVLNKSRLFFFMFFCLVFFTFSWFLAGGVKTFILKQFVKIEALQPGVAAQDFAGQGILIKQEYLVNAPVKGVMKFSVPEGERVKTGTTFGILSASSMESVSGVKQYAVKAPVSGVVCNHMDGLETILVPGNLDVVEISALDKIENSSPPVQTGLVESGQPVAKIIDNLAPVYIYSLFKEEEIKQIQLYKKSGITIKWKNEAIEARIDKVFTGKQPAILFMVKNYPDELLHHRKINFHLTTAMLEGILVEEKSLVQRDDQDGLYLVWKGLVRWVPVEIAGRLGEQVAIQGKDIQPGILYVVNPTFAREGDKL</sequence>
<dbReference type="OrthoDB" id="1722186at2"/>
<dbReference type="AlphaFoldDB" id="A0A2C6LJU3"/>
<keyword evidence="4" id="KW-1185">Reference proteome</keyword>
<feature type="domain" description="RND related barrel-sandwich hybrid" evidence="2">
    <location>
        <begin position="82"/>
        <end position="186"/>
    </location>
</feature>
<accession>A0A2C6LJU3</accession>
<proteinExistence type="predicted"/>
<reference evidence="3 4" key="1">
    <citation type="submission" date="2013-09" db="EMBL/GenBank/DDBJ databases">
        <title>Biodegradation of hydrocarbons in the deep terrestrial subsurface : characterization of a microbial consortium composed of two Desulfotomaculum species originating from a deep geological formation.</title>
        <authorList>
            <person name="Aullo T."/>
            <person name="Berlendis S."/>
            <person name="Lascourreges J.-F."/>
            <person name="Dessort D."/>
            <person name="Saint-Laurent S."/>
            <person name="Schraauwers B."/>
            <person name="Mas J."/>
            <person name="Magot M."/>
            <person name="Ranchou-Peyruse A."/>
        </authorList>
    </citation>
    <scope>NUCLEOTIDE SEQUENCE [LARGE SCALE GENOMIC DNA]</scope>
    <source>
        <strain evidence="3 4">Bs107</strain>
    </source>
</reference>
<evidence type="ECO:0000313" key="3">
    <source>
        <dbReference type="EMBL" id="PHJ38830.1"/>
    </source>
</evidence>
<protein>
    <recommendedName>
        <fullName evidence="2">RND related barrel-sandwich hybrid domain-containing protein</fullName>
    </recommendedName>
</protein>
<keyword evidence="1" id="KW-1133">Transmembrane helix</keyword>
<evidence type="ECO:0000256" key="1">
    <source>
        <dbReference type="SAM" id="Phobius"/>
    </source>
</evidence>
<comment type="caution">
    <text evidence="3">The sequence shown here is derived from an EMBL/GenBank/DDBJ whole genome shotgun (WGS) entry which is preliminary data.</text>
</comment>
<evidence type="ECO:0000313" key="4">
    <source>
        <dbReference type="Proteomes" id="UP000222564"/>
    </source>
</evidence>
<dbReference type="Pfam" id="PF26018">
    <property type="entry name" value="BSH_RND_rel"/>
    <property type="match status" value="1"/>
</dbReference>
<dbReference type="InterPro" id="IPR058709">
    <property type="entry name" value="BSH_RND-rel"/>
</dbReference>
<keyword evidence="1" id="KW-0812">Transmembrane</keyword>
<keyword evidence="1" id="KW-0472">Membrane</keyword>
<evidence type="ECO:0000259" key="2">
    <source>
        <dbReference type="Pfam" id="PF26018"/>
    </source>
</evidence>
<organism evidence="3 4">
    <name type="scientific">Desulforamulus profundi</name>
    <dbReference type="NCBI Taxonomy" id="1383067"/>
    <lineage>
        <taxon>Bacteria</taxon>
        <taxon>Bacillati</taxon>
        <taxon>Bacillota</taxon>
        <taxon>Clostridia</taxon>
        <taxon>Eubacteriales</taxon>
        <taxon>Peptococcaceae</taxon>
        <taxon>Desulforamulus</taxon>
    </lineage>
</organism>
<name>A0A2C6LJU3_9FIRM</name>
<gene>
    <name evidence="3" type="ORF">P378_07600</name>
</gene>